<evidence type="ECO:0000256" key="4">
    <source>
        <dbReference type="ARBA" id="ARBA00022723"/>
    </source>
</evidence>
<sequence length="545" mass="60475">MWLLALLVAVCGWLLLRWIEATRIDSEEAAFGLAHGCAPPKVLGFVWPLGLDLIVEAFRAAASGRILALFDRLVSRTGTTFEQRLLGVSGIDTIDPENIEAVLNSQFKGGVEPSSDPIGAVTQFGFGVRRPTFFPLLGDGIFTQDGSAWRHSRELLRPQFSKNRAQHFEQIQTAVQKLVNQIPDGKPVDLQPLFFRFTLDTTTYLLFGESIGSLDATGSSHESATEEADFAEAFTVAQDFLAQRGRLGDLYWLIGGPKFWRACKTVHRFVDSMVRERLENSNKKSAVLPETESKQVFLDSLLLERQDVSAIRSQLLNVLLAGRDTTACCLSWTFRLLTQHPHVLAKLRAEIHQQVGTAPPTQYHLKKMTYLSWVLKEVLRLYPSVPINSRTALNTTTLPVGGGPDGKSPILIRRGMAVGYCAYLMHRRKDLYGPDAYEFRPERWDGDLEKRVGWGYLPFNGGPRVCLGQDFALLEASLAIVRIIQTFPDISASCPDGKDTTISSPSACHGPEKSVPEEGKIGSERQMITLVISSQDGCWVKPSRS</sequence>
<dbReference type="PANTHER" id="PTHR24287:SF18">
    <property type="entry name" value="CYTOCHROME P450 MONOOXYGENASE APDE-RELATED"/>
    <property type="match status" value="1"/>
</dbReference>
<evidence type="ECO:0000256" key="6">
    <source>
        <dbReference type="ARBA" id="ARBA00023004"/>
    </source>
</evidence>
<organism evidence="10 11">
    <name type="scientific">Phyllosticta citribraziliensis</name>
    <dbReference type="NCBI Taxonomy" id="989973"/>
    <lineage>
        <taxon>Eukaryota</taxon>
        <taxon>Fungi</taxon>
        <taxon>Dikarya</taxon>
        <taxon>Ascomycota</taxon>
        <taxon>Pezizomycotina</taxon>
        <taxon>Dothideomycetes</taxon>
        <taxon>Dothideomycetes incertae sedis</taxon>
        <taxon>Botryosphaeriales</taxon>
        <taxon>Phyllostictaceae</taxon>
        <taxon>Phyllosticta</taxon>
    </lineage>
</organism>
<dbReference type="PRINTS" id="PR00464">
    <property type="entry name" value="EP450II"/>
</dbReference>
<dbReference type="InterPro" id="IPR047146">
    <property type="entry name" value="Cyt_P450_E_CYP52_fungi"/>
</dbReference>
<proteinExistence type="inferred from homology"/>
<evidence type="ECO:0000256" key="3">
    <source>
        <dbReference type="ARBA" id="ARBA00022617"/>
    </source>
</evidence>
<dbReference type="InterPro" id="IPR036396">
    <property type="entry name" value="Cyt_P450_sf"/>
</dbReference>
<comment type="caution">
    <text evidence="10">The sequence shown here is derived from an EMBL/GenBank/DDBJ whole genome shotgun (WGS) entry which is preliminary data.</text>
</comment>
<comment type="similarity">
    <text evidence="2 8">Belongs to the cytochrome P450 family.</text>
</comment>
<dbReference type="PROSITE" id="PS00086">
    <property type="entry name" value="CYTOCHROME_P450"/>
    <property type="match status" value="1"/>
</dbReference>
<keyword evidence="6 8" id="KW-0408">Iron</keyword>
<dbReference type="Pfam" id="PF00067">
    <property type="entry name" value="p450"/>
    <property type="match status" value="1"/>
</dbReference>
<dbReference type="EMBL" id="JBBPEH010000001">
    <property type="protein sequence ID" value="KAK7544596.1"/>
    <property type="molecule type" value="Genomic_DNA"/>
</dbReference>
<evidence type="ECO:0000256" key="5">
    <source>
        <dbReference type="ARBA" id="ARBA00023002"/>
    </source>
</evidence>
<evidence type="ECO:0000313" key="11">
    <source>
        <dbReference type="Proteomes" id="UP001360953"/>
    </source>
</evidence>
<dbReference type="InterPro" id="IPR002974">
    <property type="entry name" value="Cyt_P450_E_CYP52_ascomycetes"/>
</dbReference>
<comment type="cofactor">
    <cofactor evidence="1">
        <name>heme</name>
        <dbReference type="ChEBI" id="CHEBI:30413"/>
    </cofactor>
</comment>
<dbReference type="PRINTS" id="PR01239">
    <property type="entry name" value="EP450IICYP52"/>
</dbReference>
<dbReference type="InterPro" id="IPR002402">
    <property type="entry name" value="Cyt_P450_E_grp-II"/>
</dbReference>
<evidence type="ECO:0000256" key="9">
    <source>
        <dbReference type="SAM" id="SignalP"/>
    </source>
</evidence>
<evidence type="ECO:0000256" key="7">
    <source>
        <dbReference type="ARBA" id="ARBA00023033"/>
    </source>
</evidence>
<feature type="chain" id="PRO_5047364154" evidence="9">
    <location>
        <begin position="22"/>
        <end position="545"/>
    </location>
</feature>
<protein>
    <submittedName>
        <fullName evidence="10">Cytochrome P450</fullName>
    </submittedName>
</protein>
<evidence type="ECO:0000256" key="2">
    <source>
        <dbReference type="ARBA" id="ARBA00010617"/>
    </source>
</evidence>
<dbReference type="RefSeq" id="XP_066659831.1">
    <property type="nucleotide sequence ID" value="XM_066797886.1"/>
</dbReference>
<dbReference type="PANTHER" id="PTHR24287">
    <property type="entry name" value="P450, PUTATIVE (EUROFUNG)-RELATED"/>
    <property type="match status" value="1"/>
</dbReference>
<dbReference type="CDD" id="cd11063">
    <property type="entry name" value="CYP52"/>
    <property type="match status" value="1"/>
</dbReference>
<evidence type="ECO:0000256" key="8">
    <source>
        <dbReference type="RuleBase" id="RU000461"/>
    </source>
</evidence>
<dbReference type="Proteomes" id="UP001360953">
    <property type="component" value="Unassembled WGS sequence"/>
</dbReference>
<evidence type="ECO:0000313" key="10">
    <source>
        <dbReference type="EMBL" id="KAK7544596.1"/>
    </source>
</evidence>
<dbReference type="InterPro" id="IPR017972">
    <property type="entry name" value="Cyt_P450_CS"/>
</dbReference>
<dbReference type="InterPro" id="IPR001128">
    <property type="entry name" value="Cyt_P450"/>
</dbReference>
<reference evidence="10 11" key="1">
    <citation type="submission" date="2024-04" db="EMBL/GenBank/DDBJ databases">
        <title>Phyllosticta paracitricarpa is synonymous to the EU quarantine fungus P. citricarpa based on phylogenomic analyses.</title>
        <authorList>
            <consortium name="Lawrence Berkeley National Laboratory"/>
            <person name="Van ingen-buijs V.A."/>
            <person name="Van westerhoven A.C."/>
            <person name="Haridas S."/>
            <person name="Skiadas P."/>
            <person name="Martin F."/>
            <person name="Groenewald J.Z."/>
            <person name="Crous P.W."/>
            <person name="Seidl M.F."/>
        </authorList>
    </citation>
    <scope>NUCLEOTIDE SEQUENCE [LARGE SCALE GENOMIC DNA]</scope>
    <source>
        <strain evidence="10 11">CPC 17464</strain>
    </source>
</reference>
<keyword evidence="4 8" id="KW-0479">Metal-binding</keyword>
<keyword evidence="7 8" id="KW-0503">Monooxygenase</keyword>
<feature type="signal peptide" evidence="9">
    <location>
        <begin position="1"/>
        <end position="21"/>
    </location>
</feature>
<accession>A0ABR1M9R0</accession>
<dbReference type="PRINTS" id="PR00385">
    <property type="entry name" value="P450"/>
</dbReference>
<evidence type="ECO:0000256" key="1">
    <source>
        <dbReference type="ARBA" id="ARBA00001971"/>
    </source>
</evidence>
<dbReference type="SUPFAM" id="SSF48264">
    <property type="entry name" value="Cytochrome P450"/>
    <property type="match status" value="1"/>
</dbReference>
<name>A0ABR1M9R0_9PEZI</name>
<dbReference type="Gene3D" id="1.10.630.10">
    <property type="entry name" value="Cytochrome P450"/>
    <property type="match status" value="1"/>
</dbReference>
<keyword evidence="11" id="KW-1185">Reference proteome</keyword>
<keyword evidence="3 8" id="KW-0349">Heme</keyword>
<gene>
    <name evidence="10" type="ORF">J3D65DRAFT_599234</name>
</gene>
<dbReference type="GeneID" id="92030792"/>
<keyword evidence="5 8" id="KW-0560">Oxidoreductase</keyword>
<keyword evidence="9" id="KW-0732">Signal</keyword>